<dbReference type="NCBIfam" id="TIGR02937">
    <property type="entry name" value="sigma70-ECF"/>
    <property type="match status" value="1"/>
</dbReference>
<evidence type="ECO:0000313" key="10">
    <source>
        <dbReference type="Proteomes" id="UP001205740"/>
    </source>
</evidence>
<dbReference type="SUPFAM" id="SSF88659">
    <property type="entry name" value="Sigma3 and sigma4 domains of RNA polymerase sigma factors"/>
    <property type="match status" value="1"/>
</dbReference>
<dbReference type="EMBL" id="JAMTCG010000002">
    <property type="protein sequence ID" value="MCP2160100.1"/>
    <property type="molecule type" value="Genomic_DNA"/>
</dbReference>
<dbReference type="Gene3D" id="1.10.1740.10">
    <property type="match status" value="1"/>
</dbReference>
<comment type="caution">
    <text evidence="9">The sequence shown here is derived from an EMBL/GenBank/DDBJ whole genome shotgun (WGS) entry which is preliminary data.</text>
</comment>
<dbReference type="InterPro" id="IPR039425">
    <property type="entry name" value="RNA_pol_sigma-70-like"/>
</dbReference>
<dbReference type="InterPro" id="IPR013249">
    <property type="entry name" value="RNA_pol_sigma70_r4_t2"/>
</dbReference>
<proteinExistence type="inferred from homology"/>
<organism evidence="9 10">
    <name type="scientific">Williamsia serinedens</name>
    <dbReference type="NCBI Taxonomy" id="391736"/>
    <lineage>
        <taxon>Bacteria</taxon>
        <taxon>Bacillati</taxon>
        <taxon>Actinomycetota</taxon>
        <taxon>Actinomycetes</taxon>
        <taxon>Mycobacteriales</taxon>
        <taxon>Nocardiaceae</taxon>
        <taxon>Williamsia</taxon>
    </lineage>
</organism>
<dbReference type="InterPro" id="IPR013325">
    <property type="entry name" value="RNA_pol_sigma_r2"/>
</dbReference>
<dbReference type="InterPro" id="IPR013324">
    <property type="entry name" value="RNA_pol_sigma_r3/r4-like"/>
</dbReference>
<evidence type="ECO:0000256" key="4">
    <source>
        <dbReference type="ARBA" id="ARBA00023125"/>
    </source>
</evidence>
<protein>
    <submittedName>
        <fullName evidence="9">RNA polymerase sigma-70 factor, ECF subfamily</fullName>
    </submittedName>
</protein>
<dbReference type="InterPro" id="IPR014284">
    <property type="entry name" value="RNA_pol_sigma-70_dom"/>
</dbReference>
<keyword evidence="5" id="KW-0804">Transcription</keyword>
<dbReference type="PANTHER" id="PTHR43133">
    <property type="entry name" value="RNA POLYMERASE ECF-TYPE SIGMA FACTO"/>
    <property type="match status" value="1"/>
</dbReference>
<feature type="domain" description="RNA polymerase sigma factor 70 region 4 type 2" evidence="8">
    <location>
        <begin position="136"/>
        <end position="188"/>
    </location>
</feature>
<feature type="domain" description="RNA polymerase sigma-70 region 2" evidence="7">
    <location>
        <begin position="40"/>
        <end position="105"/>
    </location>
</feature>
<keyword evidence="10" id="KW-1185">Reference proteome</keyword>
<comment type="similarity">
    <text evidence="1">Belongs to the sigma-70 factor family. ECF subfamily.</text>
</comment>
<feature type="compositionally biased region" description="Low complexity" evidence="6">
    <location>
        <begin position="205"/>
        <end position="217"/>
    </location>
</feature>
<gene>
    <name evidence="9" type="ORF">LX12_001279</name>
</gene>
<evidence type="ECO:0000256" key="2">
    <source>
        <dbReference type="ARBA" id="ARBA00023015"/>
    </source>
</evidence>
<name>A0ABT1GYN7_9NOCA</name>
<feature type="region of interest" description="Disordered" evidence="6">
    <location>
        <begin position="191"/>
        <end position="217"/>
    </location>
</feature>
<evidence type="ECO:0000256" key="5">
    <source>
        <dbReference type="ARBA" id="ARBA00023163"/>
    </source>
</evidence>
<dbReference type="SUPFAM" id="SSF88946">
    <property type="entry name" value="Sigma2 domain of RNA polymerase sigma factors"/>
    <property type="match status" value="1"/>
</dbReference>
<keyword evidence="2" id="KW-0805">Transcription regulation</keyword>
<evidence type="ECO:0000259" key="8">
    <source>
        <dbReference type="Pfam" id="PF08281"/>
    </source>
</evidence>
<keyword evidence="4" id="KW-0238">DNA-binding</keyword>
<evidence type="ECO:0000313" key="9">
    <source>
        <dbReference type="EMBL" id="MCP2160100.1"/>
    </source>
</evidence>
<dbReference type="Pfam" id="PF08281">
    <property type="entry name" value="Sigma70_r4_2"/>
    <property type="match status" value="1"/>
</dbReference>
<evidence type="ECO:0000256" key="1">
    <source>
        <dbReference type="ARBA" id="ARBA00010641"/>
    </source>
</evidence>
<reference evidence="9 10" key="1">
    <citation type="submission" date="2022-06" db="EMBL/GenBank/DDBJ databases">
        <title>Genomic Encyclopedia of Archaeal and Bacterial Type Strains, Phase II (KMG-II): from individual species to whole genera.</title>
        <authorList>
            <person name="Goeker M."/>
        </authorList>
    </citation>
    <scope>NUCLEOTIDE SEQUENCE [LARGE SCALE GENOMIC DNA]</scope>
    <source>
        <strain evidence="9 10">DSM 45037</strain>
    </source>
</reference>
<evidence type="ECO:0000256" key="3">
    <source>
        <dbReference type="ARBA" id="ARBA00023082"/>
    </source>
</evidence>
<dbReference type="PANTHER" id="PTHR43133:SF8">
    <property type="entry name" value="RNA POLYMERASE SIGMA FACTOR HI_1459-RELATED"/>
    <property type="match status" value="1"/>
</dbReference>
<dbReference type="Proteomes" id="UP001205740">
    <property type="component" value="Unassembled WGS sequence"/>
</dbReference>
<dbReference type="Gene3D" id="1.10.10.10">
    <property type="entry name" value="Winged helix-like DNA-binding domain superfamily/Winged helix DNA-binding domain"/>
    <property type="match status" value="1"/>
</dbReference>
<dbReference type="Pfam" id="PF04542">
    <property type="entry name" value="Sigma70_r2"/>
    <property type="match status" value="1"/>
</dbReference>
<keyword evidence="3" id="KW-0731">Sigma factor</keyword>
<sequence length="217" mass="23948">MASEQGAGESRSFRGRLAEETDESLAASAAVGDRAAFEELVRRTLPLLLRYARRLTPDAQNAEDVVQETLVAAWKSLPKFGFQSSFRTWVFSIAHRKIIDLRRRRVEAPFDDEVMIALPDRRPGPADAAVGQSLHEALEAELGALTPTARAVWWLREMEGLSHPEIGEILSISPNSVRGHLQRTRARLAERLEPWRPRPSGPERAAAAVGAAQEAGV</sequence>
<dbReference type="RefSeq" id="WP_253653679.1">
    <property type="nucleotide sequence ID" value="NZ_BAAAOE010000001.1"/>
</dbReference>
<accession>A0ABT1GYN7</accession>
<dbReference type="InterPro" id="IPR036388">
    <property type="entry name" value="WH-like_DNA-bd_sf"/>
</dbReference>
<dbReference type="InterPro" id="IPR007627">
    <property type="entry name" value="RNA_pol_sigma70_r2"/>
</dbReference>
<evidence type="ECO:0000256" key="6">
    <source>
        <dbReference type="SAM" id="MobiDB-lite"/>
    </source>
</evidence>
<evidence type="ECO:0000259" key="7">
    <source>
        <dbReference type="Pfam" id="PF04542"/>
    </source>
</evidence>